<keyword evidence="10" id="KW-1185">Reference proteome</keyword>
<sequence>MAFGRKQWLMVSLILFFVLGKFVGGEQQVPCHFIFGDSKDDNGNNNVLLTIAKTNYPRYGIDFPTRTTGRFTNGELLGFTSFIQPFATANSEDILRGLNYASGAVSPPRDNDQETSCATKKCNIYRRAPRQVHYAVAVGINNYINNYLMPTYPARYVYQTSMQKFEARKVAVFGVGNPDCKPADIAANASSCAKNAAEPFNQRLKPLVLTTSIIV</sequence>
<evidence type="ECO:0000256" key="7">
    <source>
        <dbReference type="ARBA" id="ARBA00023098"/>
    </source>
</evidence>
<organism evidence="9 10">
    <name type="scientific">Escallonia herrerae</name>
    <dbReference type="NCBI Taxonomy" id="1293975"/>
    <lineage>
        <taxon>Eukaryota</taxon>
        <taxon>Viridiplantae</taxon>
        <taxon>Streptophyta</taxon>
        <taxon>Embryophyta</taxon>
        <taxon>Tracheophyta</taxon>
        <taxon>Spermatophyta</taxon>
        <taxon>Magnoliopsida</taxon>
        <taxon>eudicotyledons</taxon>
        <taxon>Gunneridae</taxon>
        <taxon>Pentapetalae</taxon>
        <taxon>asterids</taxon>
        <taxon>campanulids</taxon>
        <taxon>Escalloniales</taxon>
        <taxon>Escalloniaceae</taxon>
        <taxon>Escallonia</taxon>
    </lineage>
</organism>
<evidence type="ECO:0000256" key="1">
    <source>
        <dbReference type="ARBA" id="ARBA00004613"/>
    </source>
</evidence>
<evidence type="ECO:0000313" key="9">
    <source>
        <dbReference type="EMBL" id="KAK3007494.1"/>
    </source>
</evidence>
<keyword evidence="7" id="KW-0443">Lipid metabolism</keyword>
<comment type="caution">
    <text evidence="9">The sequence shown here is derived from an EMBL/GenBank/DDBJ whole genome shotgun (WGS) entry which is preliminary data.</text>
</comment>
<keyword evidence="6" id="KW-0442">Lipid degradation</keyword>
<dbReference type="PANTHER" id="PTHR45650">
    <property type="entry name" value="GDSL-LIKE LIPASE/ACYLHYDROLASE-RELATED"/>
    <property type="match status" value="1"/>
</dbReference>
<feature type="signal peptide" evidence="8">
    <location>
        <begin position="1"/>
        <end position="25"/>
    </location>
</feature>
<accession>A0AA88VHN9</accession>
<evidence type="ECO:0000256" key="6">
    <source>
        <dbReference type="ARBA" id="ARBA00022963"/>
    </source>
</evidence>
<dbReference type="GO" id="GO:0005576">
    <property type="term" value="C:extracellular region"/>
    <property type="evidence" value="ECO:0007669"/>
    <property type="project" value="UniProtKB-SubCell"/>
</dbReference>
<protein>
    <recommendedName>
        <fullName evidence="11">GDSL esterase/lipase</fullName>
    </recommendedName>
</protein>
<dbReference type="GO" id="GO:0016787">
    <property type="term" value="F:hydrolase activity"/>
    <property type="evidence" value="ECO:0007669"/>
    <property type="project" value="UniProtKB-KW"/>
</dbReference>
<keyword evidence="5" id="KW-0378">Hydrolase</keyword>
<evidence type="ECO:0000256" key="3">
    <source>
        <dbReference type="ARBA" id="ARBA00022525"/>
    </source>
</evidence>
<keyword evidence="3" id="KW-0964">Secreted</keyword>
<evidence type="ECO:0000313" key="10">
    <source>
        <dbReference type="Proteomes" id="UP001188597"/>
    </source>
</evidence>
<evidence type="ECO:0000256" key="4">
    <source>
        <dbReference type="ARBA" id="ARBA00022729"/>
    </source>
</evidence>
<evidence type="ECO:0000256" key="8">
    <source>
        <dbReference type="SAM" id="SignalP"/>
    </source>
</evidence>
<dbReference type="InterPro" id="IPR036514">
    <property type="entry name" value="SGNH_hydro_sf"/>
</dbReference>
<dbReference type="EMBL" id="JAVXUP010001858">
    <property type="protein sequence ID" value="KAK3007494.1"/>
    <property type="molecule type" value="Genomic_DNA"/>
</dbReference>
<feature type="chain" id="PRO_5041717575" description="GDSL esterase/lipase" evidence="8">
    <location>
        <begin position="26"/>
        <end position="215"/>
    </location>
</feature>
<dbReference type="Gene3D" id="3.40.50.1110">
    <property type="entry name" value="SGNH hydrolase"/>
    <property type="match status" value="1"/>
</dbReference>
<name>A0AA88VHN9_9ASTE</name>
<dbReference type="GO" id="GO:0016042">
    <property type="term" value="P:lipid catabolic process"/>
    <property type="evidence" value="ECO:0007669"/>
    <property type="project" value="UniProtKB-KW"/>
</dbReference>
<reference evidence="9" key="1">
    <citation type="submission" date="2022-12" db="EMBL/GenBank/DDBJ databases">
        <title>Draft genome assemblies for two species of Escallonia (Escalloniales).</title>
        <authorList>
            <person name="Chanderbali A."/>
            <person name="Dervinis C."/>
            <person name="Anghel I."/>
            <person name="Soltis D."/>
            <person name="Soltis P."/>
            <person name="Zapata F."/>
        </authorList>
    </citation>
    <scope>NUCLEOTIDE SEQUENCE</scope>
    <source>
        <strain evidence="9">UCBG64.0493</strain>
        <tissue evidence="9">Leaf</tissue>
    </source>
</reference>
<comment type="subcellular location">
    <subcellularLocation>
        <location evidence="1">Secreted</location>
    </subcellularLocation>
</comment>
<dbReference type="InterPro" id="IPR051238">
    <property type="entry name" value="GDSL_esterase/lipase"/>
</dbReference>
<dbReference type="Proteomes" id="UP001188597">
    <property type="component" value="Unassembled WGS sequence"/>
</dbReference>
<gene>
    <name evidence="9" type="ORF">RJ639_014616</name>
</gene>
<evidence type="ECO:0000256" key="2">
    <source>
        <dbReference type="ARBA" id="ARBA00008668"/>
    </source>
</evidence>
<evidence type="ECO:0008006" key="11">
    <source>
        <dbReference type="Google" id="ProtNLM"/>
    </source>
</evidence>
<evidence type="ECO:0000256" key="5">
    <source>
        <dbReference type="ARBA" id="ARBA00022801"/>
    </source>
</evidence>
<keyword evidence="4 8" id="KW-0732">Signal</keyword>
<comment type="similarity">
    <text evidence="2">Belongs to the 'GDSL' lipolytic enzyme family.</text>
</comment>
<proteinExistence type="inferred from homology"/>
<dbReference type="AlphaFoldDB" id="A0AA88VHN9"/>
<dbReference type="PANTHER" id="PTHR45650:SF3">
    <property type="entry name" value="OS01G0748500 PROTEIN"/>
    <property type="match status" value="1"/>
</dbReference>